<dbReference type="Gene3D" id="3.30.1050.10">
    <property type="entry name" value="SCP2 sterol-binding domain"/>
    <property type="match status" value="1"/>
</dbReference>
<evidence type="ECO:0000259" key="1">
    <source>
        <dbReference type="Pfam" id="PF02036"/>
    </source>
</evidence>
<gene>
    <name evidence="2" type="ORF">HJA_09774</name>
</gene>
<name>A0A059FDR2_9PROT</name>
<dbReference type="PANTHER" id="PTHR10094:SF25">
    <property type="entry name" value="SCP2 STEROL-BINDING DOMAIN-CONTAINING PROTEIN 1"/>
    <property type="match status" value="1"/>
</dbReference>
<dbReference type="PANTHER" id="PTHR10094">
    <property type="entry name" value="STEROL CARRIER PROTEIN 2 SCP-2 FAMILY PROTEIN"/>
    <property type="match status" value="1"/>
</dbReference>
<accession>A0A059FDR2</accession>
<protein>
    <submittedName>
        <fullName evidence="2">SCP-2 sterol transfer family protein</fullName>
    </submittedName>
</protein>
<proteinExistence type="predicted"/>
<dbReference type="SUPFAM" id="SSF55718">
    <property type="entry name" value="SCP-like"/>
    <property type="match status" value="1"/>
</dbReference>
<dbReference type="InterPro" id="IPR036527">
    <property type="entry name" value="SCP2_sterol-bd_dom_sf"/>
</dbReference>
<dbReference type="STRING" id="1280952.HJA_09774"/>
<reference evidence="2 3" key="1">
    <citation type="journal article" date="2014" name="Antonie Van Leeuwenhoek">
        <title>Hyphomonas beringensis sp. nov. and Hyphomonas chukchiensis sp. nov., isolated from surface seawater of the Bering Sea and Chukchi Sea.</title>
        <authorList>
            <person name="Li C."/>
            <person name="Lai Q."/>
            <person name="Li G."/>
            <person name="Dong C."/>
            <person name="Wang J."/>
            <person name="Liao Y."/>
            <person name="Shao Z."/>
        </authorList>
    </citation>
    <scope>NUCLEOTIDE SEQUENCE [LARGE SCALE GENOMIC DNA]</scope>
    <source>
        <strain evidence="2 3">VP2</strain>
    </source>
</reference>
<sequence>MDLAELTSKANEAVSAGGDFKKKVKFDFGDAGKLFIDGMNGVANNSDDAADATIKVDWEDFKKIASGGLDATMAFMQGKLKVEGDMSVAMQLQSLMKALS</sequence>
<organism evidence="2 3">
    <name type="scientific">Hyphomonas jannaschiana VP2</name>
    <dbReference type="NCBI Taxonomy" id="1280952"/>
    <lineage>
        <taxon>Bacteria</taxon>
        <taxon>Pseudomonadati</taxon>
        <taxon>Pseudomonadota</taxon>
        <taxon>Alphaproteobacteria</taxon>
        <taxon>Hyphomonadales</taxon>
        <taxon>Hyphomonadaceae</taxon>
        <taxon>Hyphomonas</taxon>
    </lineage>
</organism>
<dbReference type="Pfam" id="PF02036">
    <property type="entry name" value="SCP2"/>
    <property type="match status" value="1"/>
</dbReference>
<dbReference type="Proteomes" id="UP000024816">
    <property type="component" value="Unassembled WGS sequence"/>
</dbReference>
<dbReference type="EMBL" id="ARYJ01000005">
    <property type="protein sequence ID" value="KCZ88648.1"/>
    <property type="molecule type" value="Genomic_DNA"/>
</dbReference>
<dbReference type="RefSeq" id="WP_035581500.1">
    <property type="nucleotide sequence ID" value="NZ_ARYJ01000005.1"/>
</dbReference>
<evidence type="ECO:0000313" key="3">
    <source>
        <dbReference type="Proteomes" id="UP000024816"/>
    </source>
</evidence>
<dbReference type="AlphaFoldDB" id="A0A059FDR2"/>
<dbReference type="InterPro" id="IPR003033">
    <property type="entry name" value="SCP2_sterol-bd_dom"/>
</dbReference>
<dbReference type="eggNOG" id="COG3255">
    <property type="taxonomic scope" value="Bacteria"/>
</dbReference>
<dbReference type="OrthoDB" id="9809312at2"/>
<feature type="domain" description="SCP2" evidence="1">
    <location>
        <begin position="23"/>
        <end position="97"/>
    </location>
</feature>
<comment type="caution">
    <text evidence="2">The sequence shown here is derived from an EMBL/GenBank/DDBJ whole genome shotgun (WGS) entry which is preliminary data.</text>
</comment>
<dbReference type="PATRIC" id="fig|1280952.3.peg.1951"/>
<evidence type="ECO:0000313" key="2">
    <source>
        <dbReference type="EMBL" id="KCZ88648.1"/>
    </source>
</evidence>
<keyword evidence="3" id="KW-1185">Reference proteome</keyword>
<dbReference type="GO" id="GO:0005829">
    <property type="term" value="C:cytosol"/>
    <property type="evidence" value="ECO:0007669"/>
    <property type="project" value="TreeGrafter"/>
</dbReference>